<dbReference type="OrthoDB" id="8196554at2759"/>
<dbReference type="Gene3D" id="3.15.10.30">
    <property type="entry name" value="Haemolymph juvenile hormone binding protein"/>
    <property type="match status" value="1"/>
</dbReference>
<evidence type="ECO:0000256" key="1">
    <source>
        <dbReference type="SAM" id="SignalP"/>
    </source>
</evidence>
<evidence type="ECO:0000313" key="3">
    <source>
        <dbReference type="RefSeq" id="XP_014487803.1"/>
    </source>
</evidence>
<dbReference type="Proteomes" id="UP000515204">
    <property type="component" value="Unplaced"/>
</dbReference>
<dbReference type="AlphaFoldDB" id="A0A6P3YBN8"/>
<evidence type="ECO:0000313" key="2">
    <source>
        <dbReference type="Proteomes" id="UP000515204"/>
    </source>
</evidence>
<sequence>MVLYALHIFGVVVLGLCMAEKLDLPVTTCKRDAANYSSCLKRACREAWPLFVKGLPAEFDFPPLYPYFYEYEHETFDSGELHAEVTVSNATIKGYEMIRFMNVRPHFLNEIFRLEINIRISRVLVDGICEAYGNLGPFRIGGKGT</sequence>
<dbReference type="GeneID" id="106751431"/>
<dbReference type="PANTHER" id="PTHR11008:SF18">
    <property type="entry name" value="BCDNA.GH05536-RELATED"/>
    <property type="match status" value="1"/>
</dbReference>
<protein>
    <submittedName>
        <fullName evidence="3">Uncharacterized protein LOC106751431</fullName>
    </submittedName>
</protein>
<reference evidence="3" key="1">
    <citation type="submission" date="2025-08" db="UniProtKB">
        <authorList>
            <consortium name="RefSeq"/>
        </authorList>
    </citation>
    <scope>IDENTIFICATION</scope>
</reference>
<feature type="signal peptide" evidence="1">
    <location>
        <begin position="1"/>
        <end position="19"/>
    </location>
</feature>
<keyword evidence="2" id="KW-1185">Reference proteome</keyword>
<name>A0A6P3YBN8_DINQU</name>
<feature type="chain" id="PRO_5027922251" evidence="1">
    <location>
        <begin position="20"/>
        <end position="145"/>
    </location>
</feature>
<proteinExistence type="predicted"/>
<dbReference type="InterPro" id="IPR010562">
    <property type="entry name" value="Haemolymph_juvenile_hormone-bd"/>
</dbReference>
<dbReference type="RefSeq" id="XP_014487803.1">
    <property type="nucleotide sequence ID" value="XM_014632317.1"/>
</dbReference>
<dbReference type="InterPro" id="IPR038606">
    <property type="entry name" value="To_sf"/>
</dbReference>
<keyword evidence="1" id="KW-0732">Signal</keyword>
<dbReference type="KEGG" id="dqu:106751431"/>
<dbReference type="GO" id="GO:0005615">
    <property type="term" value="C:extracellular space"/>
    <property type="evidence" value="ECO:0007669"/>
    <property type="project" value="TreeGrafter"/>
</dbReference>
<gene>
    <name evidence="3" type="primary">LOC106751431</name>
</gene>
<dbReference type="Pfam" id="PF06585">
    <property type="entry name" value="JHBP"/>
    <property type="match status" value="1"/>
</dbReference>
<accession>A0A6P3YBN8</accession>
<dbReference type="PANTHER" id="PTHR11008">
    <property type="entry name" value="PROTEIN TAKEOUT-LIKE PROTEIN"/>
    <property type="match status" value="1"/>
</dbReference>
<organism evidence="2 3">
    <name type="scientific">Dinoponera quadriceps</name>
    <name type="common">South American ant</name>
    <dbReference type="NCBI Taxonomy" id="609295"/>
    <lineage>
        <taxon>Eukaryota</taxon>
        <taxon>Metazoa</taxon>
        <taxon>Ecdysozoa</taxon>
        <taxon>Arthropoda</taxon>
        <taxon>Hexapoda</taxon>
        <taxon>Insecta</taxon>
        <taxon>Pterygota</taxon>
        <taxon>Neoptera</taxon>
        <taxon>Endopterygota</taxon>
        <taxon>Hymenoptera</taxon>
        <taxon>Apocrita</taxon>
        <taxon>Aculeata</taxon>
        <taxon>Formicoidea</taxon>
        <taxon>Formicidae</taxon>
        <taxon>Ponerinae</taxon>
        <taxon>Ponerini</taxon>
        <taxon>Dinoponera</taxon>
    </lineage>
</organism>